<organism evidence="1 2">
    <name type="scientific">Nocardioides zeae</name>
    <dbReference type="NCBI Taxonomy" id="1457234"/>
    <lineage>
        <taxon>Bacteria</taxon>
        <taxon>Bacillati</taxon>
        <taxon>Actinomycetota</taxon>
        <taxon>Actinomycetes</taxon>
        <taxon>Propionibacteriales</taxon>
        <taxon>Nocardioidaceae</taxon>
        <taxon>Nocardioides</taxon>
    </lineage>
</organism>
<sequence>MSTTTETLIERHRDMLEFERSWWKYQGVKD</sequence>
<dbReference type="InterPro" id="IPR021678">
    <property type="entry name" value="DUF3263"/>
</dbReference>
<gene>
    <name evidence="1" type="ORF">QE405_001079</name>
</gene>
<dbReference type="RefSeq" id="WP_373459444.1">
    <property type="nucleotide sequence ID" value="NZ_JAUTAN010000001.1"/>
</dbReference>
<dbReference type="AlphaFoldDB" id="A0AAJ1TWV0"/>
<comment type="caution">
    <text evidence="1">The sequence shown here is derived from an EMBL/GenBank/DDBJ whole genome shotgun (WGS) entry which is preliminary data.</text>
</comment>
<protein>
    <submittedName>
        <fullName evidence="1">Uncharacterized protein</fullName>
    </submittedName>
</protein>
<accession>A0AAJ1TWV0</accession>
<dbReference type="EMBL" id="JAUTAN010000001">
    <property type="protein sequence ID" value="MDQ1103795.1"/>
    <property type="molecule type" value="Genomic_DNA"/>
</dbReference>
<name>A0AAJ1TWV0_9ACTN</name>
<reference evidence="1" key="1">
    <citation type="submission" date="2023-07" db="EMBL/GenBank/DDBJ databases">
        <title>Functional and genomic diversity of the sorghum phyllosphere microbiome.</title>
        <authorList>
            <person name="Shade A."/>
        </authorList>
    </citation>
    <scope>NUCLEOTIDE SEQUENCE</scope>
    <source>
        <strain evidence="1">SORGH_AS_1067</strain>
    </source>
</reference>
<evidence type="ECO:0000313" key="1">
    <source>
        <dbReference type="EMBL" id="MDQ1103795.1"/>
    </source>
</evidence>
<proteinExistence type="predicted"/>
<dbReference type="Proteomes" id="UP001239215">
    <property type="component" value="Unassembled WGS sequence"/>
</dbReference>
<evidence type="ECO:0000313" key="2">
    <source>
        <dbReference type="Proteomes" id="UP001239215"/>
    </source>
</evidence>
<dbReference type="Pfam" id="PF11662">
    <property type="entry name" value="DUF3263"/>
    <property type="match status" value="1"/>
</dbReference>